<dbReference type="EMBL" id="RJVU01070129">
    <property type="protein sequence ID" value="ROI62446.1"/>
    <property type="molecule type" value="Genomic_DNA"/>
</dbReference>
<dbReference type="GO" id="GO:0006955">
    <property type="term" value="P:immune response"/>
    <property type="evidence" value="ECO:0007669"/>
    <property type="project" value="TreeGrafter"/>
</dbReference>
<dbReference type="OrthoDB" id="10047691at2759"/>
<dbReference type="Gene3D" id="1.10.10.1070">
    <property type="entry name" value="Zinc finger, BED domain-containing"/>
    <property type="match status" value="1"/>
</dbReference>
<evidence type="ECO:0000256" key="1">
    <source>
        <dbReference type="SAM" id="Coils"/>
    </source>
</evidence>
<dbReference type="InterPro" id="IPR012337">
    <property type="entry name" value="RNaseH-like_sf"/>
</dbReference>
<sequence>MQIDCLLLSEMATLAKEVRDKLKKGELKTKEIEGQKSVAFYKVVNQDDTSAGYVICKTCEAVYVHDSRKRGTSNMVHHKCAAKPQTSTNTLTSIVRQDPYRVPQDVKSKLTDACVNLCSLDMRPFDIVSGKGFHQVAQTLIDIGAKFGAVDAGAILPHRQTVCDRAKKQASIDKQKLSEAIQKALTVGDSESDGIEDIVDMIDYCKELVAYLKRTSAIASLKHTVNQECDVRWNSKVTMLESIQKQYQDIRELLKNRDQEHRLGGILQDQLTHLIDFLTLFKLAISELEGEHYPTFHMVLLWFFKLKKHCEPKFGDPPYMKSLRSPASALLDEKMWPNATHKIATFLHPKFKSLKMLVEEDRREVIKQVRELLPEEGIRLSHDGEGSNPVTEPMPATEQGDIADIDILDLGGKQHKNGIIRIKACTCTCVHTNCANIYTTSTTTKPSQKEALKTKLEDFTLHNPDVNKINILVAGQIGAGKSSFINTINSAFQGRITSRALVNSSAGDSRSFTQDLKGFTIRSGKQSLPFVFKDVMGLEPDQLAGSQIEDIINTVLGYVKDGYKFNEKQTLSFKDQHFNMDPTLSDQSSCLVYVIAADTVQFTDDKLIEKLKIIRQRISVEGIPQVVVMTKVDEACPLVKKDLRKIYSSKKIFEKMNLCSTKTGVPMSYIFPVKNYHDEIDTEDDVDVLILKAIEQIVQIANDRLEDAMEDKMKKMEDAMKNTHIQRH</sequence>
<keyword evidence="1" id="KW-0175">Coiled coil</keyword>
<dbReference type="SUPFAM" id="SSF53098">
    <property type="entry name" value="Ribonuclease H-like"/>
    <property type="match status" value="1"/>
</dbReference>
<evidence type="ECO:0000313" key="4">
    <source>
        <dbReference type="Proteomes" id="UP000281406"/>
    </source>
</evidence>
<reference evidence="3 4" key="1">
    <citation type="submission" date="2018-10" db="EMBL/GenBank/DDBJ databases">
        <title>Genome assembly for a Yunnan-Guizhou Plateau 3E fish, Anabarilius grahami (Regan), and its evolutionary and genetic applications.</title>
        <authorList>
            <person name="Jiang W."/>
        </authorList>
    </citation>
    <scope>NUCLEOTIDE SEQUENCE [LARGE SCALE GENOMIC DNA]</scope>
    <source>
        <strain evidence="3">AG-KIZ</strain>
        <tissue evidence="3">Muscle</tissue>
    </source>
</reference>
<name>A0A3N0XMQ4_ANAGA</name>
<accession>A0A3N0XMQ4</accession>
<dbReference type="SUPFAM" id="SSF52540">
    <property type="entry name" value="P-loop containing nucleoside triphosphate hydrolases"/>
    <property type="match status" value="1"/>
</dbReference>
<protein>
    <submittedName>
        <fullName evidence="3">Interferon-induced protein 44</fullName>
    </submittedName>
</protein>
<feature type="domain" description="Hermes trasposase DNA-binding" evidence="2">
    <location>
        <begin position="105"/>
        <end position="160"/>
    </location>
</feature>
<dbReference type="AlphaFoldDB" id="A0A3N0XMQ4"/>
<dbReference type="PANTHER" id="PTHR14241:SF1">
    <property type="entry name" value="INTERFERON-INDUCED PROTEIN 44-RELATED"/>
    <property type="match status" value="1"/>
</dbReference>
<dbReference type="SUPFAM" id="SSF140996">
    <property type="entry name" value="Hermes dimerisation domain"/>
    <property type="match status" value="1"/>
</dbReference>
<dbReference type="InterPro" id="IPR018473">
    <property type="entry name" value="Hermes_transposase_DNA-db"/>
</dbReference>
<comment type="caution">
    <text evidence="3">The sequence shown here is derived from an EMBL/GenBank/DDBJ whole genome shotgun (WGS) entry which is preliminary data.</text>
</comment>
<organism evidence="3 4">
    <name type="scientific">Anabarilius grahami</name>
    <name type="common">Kanglang fish</name>
    <name type="synonym">Barilius grahami</name>
    <dbReference type="NCBI Taxonomy" id="495550"/>
    <lineage>
        <taxon>Eukaryota</taxon>
        <taxon>Metazoa</taxon>
        <taxon>Chordata</taxon>
        <taxon>Craniata</taxon>
        <taxon>Vertebrata</taxon>
        <taxon>Euteleostomi</taxon>
        <taxon>Actinopterygii</taxon>
        <taxon>Neopterygii</taxon>
        <taxon>Teleostei</taxon>
        <taxon>Ostariophysi</taxon>
        <taxon>Cypriniformes</taxon>
        <taxon>Xenocyprididae</taxon>
        <taxon>Xenocypridinae</taxon>
        <taxon>Xenocypridinae incertae sedis</taxon>
        <taxon>Anabarilius</taxon>
    </lineage>
</organism>
<gene>
    <name evidence="3" type="ORF">DPX16_5119</name>
</gene>
<dbReference type="PANTHER" id="PTHR14241">
    <property type="entry name" value="INTERFERON-INDUCED PROTEIN 44"/>
    <property type="match status" value="1"/>
</dbReference>
<dbReference type="Pfam" id="PF10683">
    <property type="entry name" value="DBD_Tnp_Hermes"/>
    <property type="match status" value="1"/>
</dbReference>
<dbReference type="Gene3D" id="3.40.50.300">
    <property type="entry name" value="P-loop containing nucleotide triphosphate hydrolases"/>
    <property type="match status" value="1"/>
</dbReference>
<dbReference type="InterPro" id="IPR027417">
    <property type="entry name" value="P-loop_NTPase"/>
</dbReference>
<keyword evidence="4" id="KW-1185">Reference proteome</keyword>
<dbReference type="Proteomes" id="UP000281406">
    <property type="component" value="Unassembled WGS sequence"/>
</dbReference>
<proteinExistence type="predicted"/>
<feature type="coiled-coil region" evidence="1">
    <location>
        <begin position="691"/>
        <end position="726"/>
    </location>
</feature>
<evidence type="ECO:0000313" key="3">
    <source>
        <dbReference type="EMBL" id="ROI62446.1"/>
    </source>
</evidence>
<evidence type="ECO:0000259" key="2">
    <source>
        <dbReference type="Pfam" id="PF10683"/>
    </source>
</evidence>